<dbReference type="AlphaFoldDB" id="A0A5C7T899"/>
<dbReference type="CDD" id="cd09872">
    <property type="entry name" value="PIN_Sll0205-like"/>
    <property type="match status" value="1"/>
</dbReference>
<dbReference type="EMBL" id="SSFD01000007">
    <property type="protein sequence ID" value="TXH92448.1"/>
    <property type="molecule type" value="Genomic_DNA"/>
</dbReference>
<gene>
    <name evidence="2" type="ORF">E6Q80_00390</name>
</gene>
<evidence type="ECO:0000259" key="1">
    <source>
        <dbReference type="Pfam" id="PF01850"/>
    </source>
</evidence>
<evidence type="ECO:0000313" key="2">
    <source>
        <dbReference type="EMBL" id="TXH92448.1"/>
    </source>
</evidence>
<dbReference type="PANTHER" id="PTHR36173:SF1">
    <property type="entry name" value="RIBONUCLEASE VAPC22"/>
    <property type="match status" value="1"/>
</dbReference>
<feature type="domain" description="PIN" evidence="1">
    <location>
        <begin position="2"/>
        <end position="119"/>
    </location>
</feature>
<proteinExistence type="predicted"/>
<dbReference type="SUPFAM" id="SSF88723">
    <property type="entry name" value="PIN domain-like"/>
    <property type="match status" value="1"/>
</dbReference>
<reference evidence="2 3" key="1">
    <citation type="submission" date="2018-09" db="EMBL/GenBank/DDBJ databases">
        <title>Metagenome Assembled Genomes from an Advanced Water Purification Facility.</title>
        <authorList>
            <person name="Stamps B.W."/>
            <person name="Spear J.R."/>
        </authorList>
    </citation>
    <scope>NUCLEOTIDE SEQUENCE [LARGE SCALE GENOMIC DNA]</scope>
    <source>
        <strain evidence="2">Bin_27_1</strain>
    </source>
</reference>
<comment type="caution">
    <text evidence="2">The sequence shown here is derived from an EMBL/GenBank/DDBJ whole genome shotgun (WGS) entry which is preliminary data.</text>
</comment>
<dbReference type="PANTHER" id="PTHR36173">
    <property type="entry name" value="RIBONUCLEASE VAPC16-RELATED"/>
    <property type="match status" value="1"/>
</dbReference>
<protein>
    <submittedName>
        <fullName evidence="2">Type II toxin-antitoxin system VapC family toxin</fullName>
    </submittedName>
</protein>
<dbReference type="InterPro" id="IPR041705">
    <property type="entry name" value="PIN_Sll0205"/>
</dbReference>
<accession>A0A5C7T899</accession>
<dbReference type="Pfam" id="PF01850">
    <property type="entry name" value="PIN"/>
    <property type="match status" value="1"/>
</dbReference>
<dbReference type="Gene3D" id="3.40.50.1010">
    <property type="entry name" value="5'-nuclease"/>
    <property type="match status" value="1"/>
</dbReference>
<sequence length="133" mass="14314">MIVLDTHVLIWMDADDVALGPQARARIEQAWRAGEVAVSAISFWECAMLVEKGRVVLPLAVESWRAGMLGAGLVELALDGRIALAAAGFADLHRDPADRFIAASAAVRGAALVTADERLLAWNSDLPRLDARR</sequence>
<dbReference type="Proteomes" id="UP000321192">
    <property type="component" value="Unassembled WGS sequence"/>
</dbReference>
<dbReference type="InterPro" id="IPR052919">
    <property type="entry name" value="TA_system_RNase"/>
</dbReference>
<organism evidence="2 3">
    <name type="scientific">Thauera aminoaromatica</name>
    <dbReference type="NCBI Taxonomy" id="164330"/>
    <lineage>
        <taxon>Bacteria</taxon>
        <taxon>Pseudomonadati</taxon>
        <taxon>Pseudomonadota</taxon>
        <taxon>Betaproteobacteria</taxon>
        <taxon>Rhodocyclales</taxon>
        <taxon>Zoogloeaceae</taxon>
        <taxon>Thauera</taxon>
    </lineage>
</organism>
<dbReference type="InterPro" id="IPR029060">
    <property type="entry name" value="PIN-like_dom_sf"/>
</dbReference>
<evidence type="ECO:0000313" key="3">
    <source>
        <dbReference type="Proteomes" id="UP000321192"/>
    </source>
</evidence>
<dbReference type="InterPro" id="IPR002716">
    <property type="entry name" value="PIN_dom"/>
</dbReference>
<name>A0A5C7T899_THASP</name>
<dbReference type="RefSeq" id="WP_276656194.1">
    <property type="nucleotide sequence ID" value="NZ_SSFD01000007.1"/>
</dbReference>